<dbReference type="GO" id="GO:0051301">
    <property type="term" value="P:cell division"/>
    <property type="evidence" value="ECO:0007669"/>
    <property type="project" value="UniProtKB-KW"/>
</dbReference>
<keyword evidence="19" id="KW-1185">Reference proteome</keyword>
<sequence length="443" mass="48175">MARPHSAAARNLTLTEELEKLEQSITLTLQEIDHNFSKAHRIVTSSILPIVEQYGEHSKAVWEGSKFWKTFFEQSANITLNTYSEDPVEADTTNDELEQKLAQEGESYGSLSLHGDETVSSSRIEHPYGPDNPETDSSLLDSPSVAGAQSTPRAPSNTKLMDQDAGAPTFAEYSSPYESLRSQVEHSPEINHSKHPQPITPGKNRVAFPDTSMTPPSAYLPSAQRRANQDTLLHRVLDKTYRIQATPHTQRKSRHPAPHQPAARGGGGATETPVTATRTAASRFLDSSPLDSSPSEEAPQLRPEIFSSPMKGRAAARTPRTPGVSVQTPAAKRDIASARRQTGFGARGEGGGGGERTIQTLSRAWDSDSDDEFGDGLEGMSPPKTMQFVVPQGRLLQTPAREASKRIVEDLLLTAGGDITDEMAAEEDSPSVVKRNQELDDSF</sequence>
<evidence type="ECO:0000256" key="3">
    <source>
        <dbReference type="ARBA" id="ARBA00004629"/>
    </source>
</evidence>
<dbReference type="PANTHER" id="PTHR28200">
    <property type="entry name" value="DASH COMPLEX SUBUNIT ASK1"/>
    <property type="match status" value="1"/>
</dbReference>
<dbReference type="AlphaFoldDB" id="A0A6A6H4Y8"/>
<evidence type="ECO:0000256" key="9">
    <source>
        <dbReference type="ARBA" id="ARBA00022701"/>
    </source>
</evidence>
<evidence type="ECO:0000256" key="8">
    <source>
        <dbReference type="ARBA" id="ARBA00022618"/>
    </source>
</evidence>
<feature type="compositionally biased region" description="Basic and acidic residues" evidence="17">
    <location>
        <begin position="183"/>
        <end position="192"/>
    </location>
</feature>
<comment type="subcellular location">
    <subcellularLocation>
        <location evidence="3">Chromosome</location>
        <location evidence="3">Centromere</location>
        <location evidence="3">Kinetochore</location>
    </subcellularLocation>
    <subcellularLocation>
        <location evidence="2">Cytoplasm</location>
        <location evidence="2">Cytoskeleton</location>
        <location evidence="2">Spindle</location>
    </subcellularLocation>
    <subcellularLocation>
        <location evidence="1">Nucleus</location>
    </subcellularLocation>
</comment>
<evidence type="ECO:0000256" key="1">
    <source>
        <dbReference type="ARBA" id="ARBA00004123"/>
    </source>
</evidence>
<dbReference type="GO" id="GO:0044732">
    <property type="term" value="C:mitotic spindle pole body"/>
    <property type="evidence" value="ECO:0007669"/>
    <property type="project" value="TreeGrafter"/>
</dbReference>
<keyword evidence="7" id="KW-0963">Cytoplasm</keyword>
<dbReference type="PANTHER" id="PTHR28200:SF1">
    <property type="entry name" value="DASH COMPLEX SUBUNIT ASK1"/>
    <property type="match status" value="1"/>
</dbReference>
<keyword evidence="16" id="KW-0137">Centromere</keyword>
<comment type="similarity">
    <text evidence="4">Belongs to the DASH complex ASK1 family.</text>
</comment>
<evidence type="ECO:0000313" key="18">
    <source>
        <dbReference type="EMBL" id="KAF2232583.1"/>
    </source>
</evidence>
<dbReference type="GO" id="GO:0008608">
    <property type="term" value="P:attachment of spindle microtubules to kinetochore"/>
    <property type="evidence" value="ECO:0007669"/>
    <property type="project" value="InterPro"/>
</dbReference>
<keyword evidence="13" id="KW-0206">Cytoskeleton</keyword>
<keyword evidence="14" id="KW-0539">Nucleus</keyword>
<feature type="region of interest" description="Disordered" evidence="17">
    <location>
        <begin position="246"/>
        <end position="335"/>
    </location>
</feature>
<gene>
    <name evidence="18" type="ORF">EV356DRAFT_505110</name>
</gene>
<name>A0A6A6H4Y8_VIRVR</name>
<dbReference type="EMBL" id="ML991814">
    <property type="protein sequence ID" value="KAF2232583.1"/>
    <property type="molecule type" value="Genomic_DNA"/>
</dbReference>
<evidence type="ECO:0000256" key="14">
    <source>
        <dbReference type="ARBA" id="ARBA00023242"/>
    </source>
</evidence>
<dbReference type="GO" id="GO:0072686">
    <property type="term" value="C:mitotic spindle"/>
    <property type="evidence" value="ECO:0007669"/>
    <property type="project" value="InterPro"/>
</dbReference>
<evidence type="ECO:0000256" key="12">
    <source>
        <dbReference type="ARBA" id="ARBA00022838"/>
    </source>
</evidence>
<organism evidence="18 19">
    <name type="scientific">Viridothelium virens</name>
    <name type="common">Speckled blister lichen</name>
    <name type="synonym">Trypethelium virens</name>
    <dbReference type="NCBI Taxonomy" id="1048519"/>
    <lineage>
        <taxon>Eukaryota</taxon>
        <taxon>Fungi</taxon>
        <taxon>Dikarya</taxon>
        <taxon>Ascomycota</taxon>
        <taxon>Pezizomycotina</taxon>
        <taxon>Dothideomycetes</taxon>
        <taxon>Dothideomycetes incertae sedis</taxon>
        <taxon>Trypetheliales</taxon>
        <taxon>Trypetheliaceae</taxon>
        <taxon>Viridothelium</taxon>
    </lineage>
</organism>
<evidence type="ECO:0000256" key="15">
    <source>
        <dbReference type="ARBA" id="ARBA00023306"/>
    </source>
</evidence>
<evidence type="ECO:0000256" key="16">
    <source>
        <dbReference type="ARBA" id="ARBA00023328"/>
    </source>
</evidence>
<feature type="region of interest" description="Disordered" evidence="17">
    <location>
        <begin position="106"/>
        <end position="227"/>
    </location>
</feature>
<accession>A0A6A6H4Y8</accession>
<evidence type="ECO:0000256" key="4">
    <source>
        <dbReference type="ARBA" id="ARBA00010731"/>
    </source>
</evidence>
<evidence type="ECO:0000256" key="17">
    <source>
        <dbReference type="SAM" id="MobiDB-lite"/>
    </source>
</evidence>
<dbReference type="OrthoDB" id="5573898at2759"/>
<dbReference type="GO" id="GO:0042729">
    <property type="term" value="C:DASH complex"/>
    <property type="evidence" value="ECO:0007669"/>
    <property type="project" value="InterPro"/>
</dbReference>
<feature type="compositionally biased region" description="Low complexity" evidence="17">
    <location>
        <begin position="285"/>
        <end position="297"/>
    </location>
</feature>
<evidence type="ECO:0000256" key="11">
    <source>
        <dbReference type="ARBA" id="ARBA00022829"/>
    </source>
</evidence>
<evidence type="ECO:0000256" key="13">
    <source>
        <dbReference type="ARBA" id="ARBA00023212"/>
    </source>
</evidence>
<reference evidence="18" key="1">
    <citation type="journal article" date="2020" name="Stud. Mycol.">
        <title>101 Dothideomycetes genomes: a test case for predicting lifestyles and emergence of pathogens.</title>
        <authorList>
            <person name="Haridas S."/>
            <person name="Albert R."/>
            <person name="Binder M."/>
            <person name="Bloem J."/>
            <person name="Labutti K."/>
            <person name="Salamov A."/>
            <person name="Andreopoulos B."/>
            <person name="Baker S."/>
            <person name="Barry K."/>
            <person name="Bills G."/>
            <person name="Bluhm B."/>
            <person name="Cannon C."/>
            <person name="Castanera R."/>
            <person name="Culley D."/>
            <person name="Daum C."/>
            <person name="Ezra D."/>
            <person name="Gonzalez J."/>
            <person name="Henrissat B."/>
            <person name="Kuo A."/>
            <person name="Liang C."/>
            <person name="Lipzen A."/>
            <person name="Lutzoni F."/>
            <person name="Magnuson J."/>
            <person name="Mondo S."/>
            <person name="Nolan M."/>
            <person name="Ohm R."/>
            <person name="Pangilinan J."/>
            <person name="Park H.-J."/>
            <person name="Ramirez L."/>
            <person name="Alfaro M."/>
            <person name="Sun H."/>
            <person name="Tritt A."/>
            <person name="Yoshinaga Y."/>
            <person name="Zwiers L.-H."/>
            <person name="Turgeon B."/>
            <person name="Goodwin S."/>
            <person name="Spatafora J."/>
            <person name="Crous P."/>
            <person name="Grigoriev I."/>
        </authorList>
    </citation>
    <scope>NUCLEOTIDE SEQUENCE</scope>
    <source>
        <strain evidence="18">Tuck. ex Michener</strain>
    </source>
</reference>
<feature type="compositionally biased region" description="Polar residues" evidence="17">
    <location>
        <begin position="135"/>
        <end position="160"/>
    </location>
</feature>
<keyword evidence="8" id="KW-0132">Cell division</keyword>
<dbReference type="Pfam" id="PF08655">
    <property type="entry name" value="DASH_Ask1"/>
    <property type="match status" value="1"/>
</dbReference>
<protein>
    <recommendedName>
        <fullName evidence="5">DASH complex subunit ASK1</fullName>
    </recommendedName>
</protein>
<evidence type="ECO:0000256" key="2">
    <source>
        <dbReference type="ARBA" id="ARBA00004186"/>
    </source>
</evidence>
<dbReference type="GO" id="GO:0005874">
    <property type="term" value="C:microtubule"/>
    <property type="evidence" value="ECO:0007669"/>
    <property type="project" value="UniProtKB-KW"/>
</dbReference>
<keyword evidence="10" id="KW-0498">Mitosis</keyword>
<keyword evidence="12" id="KW-0995">Kinetochore</keyword>
<keyword evidence="15" id="KW-0131">Cell cycle</keyword>
<keyword evidence="11" id="KW-0159">Chromosome partition</keyword>
<evidence type="ECO:0000256" key="6">
    <source>
        <dbReference type="ARBA" id="ARBA00022454"/>
    </source>
</evidence>
<proteinExistence type="inferred from homology"/>
<evidence type="ECO:0000256" key="7">
    <source>
        <dbReference type="ARBA" id="ARBA00022490"/>
    </source>
</evidence>
<evidence type="ECO:0000256" key="5">
    <source>
        <dbReference type="ARBA" id="ARBA00014520"/>
    </source>
</evidence>
<dbReference type="InterPro" id="IPR013964">
    <property type="entry name" value="DASH_Ask1"/>
</dbReference>
<evidence type="ECO:0000256" key="10">
    <source>
        <dbReference type="ARBA" id="ARBA00022776"/>
    </source>
</evidence>
<keyword evidence="9" id="KW-0493">Microtubule</keyword>
<evidence type="ECO:0000313" key="19">
    <source>
        <dbReference type="Proteomes" id="UP000800092"/>
    </source>
</evidence>
<keyword evidence="6" id="KW-0158">Chromosome</keyword>
<feature type="region of interest" description="Disordered" evidence="17">
    <location>
        <begin position="421"/>
        <end position="443"/>
    </location>
</feature>
<dbReference type="Proteomes" id="UP000800092">
    <property type="component" value="Unassembled WGS sequence"/>
</dbReference>